<dbReference type="KEGG" id="pbs:Plabr_2000"/>
<dbReference type="Pfam" id="PF00459">
    <property type="entry name" value="Inositol_P"/>
    <property type="match status" value="1"/>
</dbReference>
<keyword evidence="3" id="KW-1185">Reference proteome</keyword>
<dbReference type="RefSeq" id="WP_013628329.1">
    <property type="nucleotide sequence ID" value="NC_015174.1"/>
</dbReference>
<sequence length="306" mass="34232">MQDELIRSLARKAPAVLRWAGSIARELRKHNVAIEGKSSGSVQTDALTLADLTVQDLVINALRDLDPLFLECRVEAEETTGDLDRFATSSEWVLSLDPIDGTRAFRDKTNNGYAVMLHLRNRETVVYSLIYLPEEGREGTWVEVRDGHVRCGADHWGMSATEAIKEITPVDPTMRPDSPNIYLIGFQKRDVQRAEEVTGLGLKGFAPDEMPGSIYPLLSTGEFGGSLIHSPNVYDYPVSLQIVRALGGESIWVHNQQPVNFSETWMDDRADMLRLPGIIATSTNRETLHRLAELAKDWNPNRYDGD</sequence>
<dbReference type="eggNOG" id="COG0483">
    <property type="taxonomic scope" value="Bacteria"/>
</dbReference>
<dbReference type="STRING" id="756272.Plabr_2000"/>
<dbReference type="HOGENOM" id="CLU_890969_0_0_0"/>
<dbReference type="InterPro" id="IPR000760">
    <property type="entry name" value="Inositol_monophosphatase-like"/>
</dbReference>
<dbReference type="EMBL" id="CP002546">
    <property type="protein sequence ID" value="ADY59604.1"/>
    <property type="molecule type" value="Genomic_DNA"/>
</dbReference>
<dbReference type="OrthoDB" id="212173at2"/>
<reference evidence="3" key="1">
    <citation type="submission" date="2011-02" db="EMBL/GenBank/DDBJ databases">
        <title>The complete genome of Planctomyces brasiliensis DSM 5305.</title>
        <authorList>
            <person name="Lucas S."/>
            <person name="Copeland A."/>
            <person name="Lapidus A."/>
            <person name="Bruce D."/>
            <person name="Goodwin L."/>
            <person name="Pitluck S."/>
            <person name="Kyrpides N."/>
            <person name="Mavromatis K."/>
            <person name="Pagani I."/>
            <person name="Ivanova N."/>
            <person name="Ovchinnikova G."/>
            <person name="Lu M."/>
            <person name="Detter J.C."/>
            <person name="Han C."/>
            <person name="Land M."/>
            <person name="Hauser L."/>
            <person name="Markowitz V."/>
            <person name="Cheng J.-F."/>
            <person name="Hugenholtz P."/>
            <person name="Woyke T."/>
            <person name="Wu D."/>
            <person name="Tindall B."/>
            <person name="Pomrenke H.G."/>
            <person name="Brambilla E."/>
            <person name="Klenk H.-P."/>
            <person name="Eisen J.A."/>
        </authorList>
    </citation>
    <scope>NUCLEOTIDE SEQUENCE [LARGE SCALE GENOMIC DNA]</scope>
    <source>
        <strain evidence="3">ATCC 49424 / DSM 5305 / JCM 21570 / NBRC 103401 / IFAM 1448</strain>
    </source>
</reference>
<organism evidence="2 3">
    <name type="scientific">Rubinisphaera brasiliensis (strain ATCC 49424 / DSM 5305 / JCM 21570 / IAM 15109 / NBRC 103401 / IFAM 1448)</name>
    <name type="common">Planctomyces brasiliensis</name>
    <dbReference type="NCBI Taxonomy" id="756272"/>
    <lineage>
        <taxon>Bacteria</taxon>
        <taxon>Pseudomonadati</taxon>
        <taxon>Planctomycetota</taxon>
        <taxon>Planctomycetia</taxon>
        <taxon>Planctomycetales</taxon>
        <taxon>Planctomycetaceae</taxon>
        <taxon>Rubinisphaera</taxon>
    </lineage>
</organism>
<accession>F0SIH6</accession>
<dbReference type="SUPFAM" id="SSF56655">
    <property type="entry name" value="Carbohydrate phosphatase"/>
    <property type="match status" value="1"/>
</dbReference>
<feature type="binding site" evidence="1">
    <location>
        <position position="99"/>
    </location>
    <ligand>
        <name>Mg(2+)</name>
        <dbReference type="ChEBI" id="CHEBI:18420"/>
        <label>1</label>
        <note>catalytic</note>
    </ligand>
</feature>
<feature type="binding site" evidence="1">
    <location>
        <position position="77"/>
    </location>
    <ligand>
        <name>Mg(2+)</name>
        <dbReference type="ChEBI" id="CHEBI:18420"/>
        <label>1</label>
        <note>catalytic</note>
    </ligand>
</feature>
<evidence type="ECO:0000313" key="3">
    <source>
        <dbReference type="Proteomes" id="UP000006860"/>
    </source>
</evidence>
<dbReference type="GO" id="GO:0046872">
    <property type="term" value="F:metal ion binding"/>
    <property type="evidence" value="ECO:0007669"/>
    <property type="project" value="UniProtKB-KW"/>
</dbReference>
<keyword evidence="1" id="KW-0479">Metal-binding</keyword>
<keyword evidence="1" id="KW-0460">Magnesium</keyword>
<evidence type="ECO:0000256" key="1">
    <source>
        <dbReference type="PIRSR" id="PIRSR600760-2"/>
    </source>
</evidence>
<proteinExistence type="predicted"/>
<dbReference type="Proteomes" id="UP000006860">
    <property type="component" value="Chromosome"/>
</dbReference>
<name>F0SIH6_RUBBR</name>
<dbReference type="Gene3D" id="3.30.540.10">
    <property type="entry name" value="Fructose-1,6-Bisphosphatase, subunit A, domain 1"/>
    <property type="match status" value="1"/>
</dbReference>
<feature type="binding site" evidence="1">
    <location>
        <position position="97"/>
    </location>
    <ligand>
        <name>Mg(2+)</name>
        <dbReference type="ChEBI" id="CHEBI:18420"/>
        <label>1</label>
        <note>catalytic</note>
    </ligand>
</feature>
<dbReference type="AlphaFoldDB" id="F0SIH6"/>
<evidence type="ECO:0000313" key="2">
    <source>
        <dbReference type="EMBL" id="ADY59604.1"/>
    </source>
</evidence>
<feature type="binding site" evidence="1">
    <location>
        <position position="100"/>
    </location>
    <ligand>
        <name>Mg(2+)</name>
        <dbReference type="ChEBI" id="CHEBI:18420"/>
        <label>1</label>
        <note>catalytic</note>
    </ligand>
</feature>
<gene>
    <name evidence="2" type="ordered locus">Plabr_2000</name>
</gene>
<comment type="cofactor">
    <cofactor evidence="1">
        <name>Mg(2+)</name>
        <dbReference type="ChEBI" id="CHEBI:18420"/>
    </cofactor>
</comment>
<protein>
    <submittedName>
        <fullName evidence="2">Inositol monophosphatase</fullName>
    </submittedName>
</protein>